<evidence type="ECO:0000313" key="4">
    <source>
        <dbReference type="Proteomes" id="UP000037962"/>
    </source>
</evidence>
<dbReference type="EMBL" id="LJFS01000049">
    <property type="protein sequence ID" value="KPG25986.1"/>
    <property type="molecule type" value="Genomic_DNA"/>
</dbReference>
<organism evidence="1 3">
    <name type="scientific">Mycobacteroides immunogenum</name>
    <dbReference type="NCBI Taxonomy" id="83262"/>
    <lineage>
        <taxon>Bacteria</taxon>
        <taxon>Bacillati</taxon>
        <taxon>Actinomycetota</taxon>
        <taxon>Actinomycetes</taxon>
        <taxon>Mycobacteriales</taxon>
        <taxon>Mycobacteriaceae</taxon>
        <taxon>Mycobacteroides</taxon>
    </lineage>
</organism>
<accession>A0A7V8LK38</accession>
<evidence type="ECO:0008006" key="5">
    <source>
        <dbReference type="Google" id="ProtNLM"/>
    </source>
</evidence>
<dbReference type="Proteomes" id="UP000037843">
    <property type="component" value="Unassembled WGS sequence"/>
</dbReference>
<reference evidence="3 4" key="1">
    <citation type="submission" date="2015-09" db="EMBL/GenBank/DDBJ databases">
        <title>Genome Sequences of Mycobacterium immunogenum Isolates, Recuperated from a Chloraminated Drinking Water Distribution System Simulator Subjected to Episodes of Nitrification.</title>
        <authorList>
            <person name="Gomez-Alvarez V."/>
            <person name="Revetta R.P."/>
        </authorList>
    </citation>
    <scope>NUCLEOTIDE SEQUENCE [LARGE SCALE GENOMIC DNA]</scope>
    <source>
        <strain evidence="1 3">H008</strain>
        <strain evidence="2 4">H076</strain>
    </source>
</reference>
<comment type="caution">
    <text evidence="1">The sequence shown here is derived from an EMBL/GenBank/DDBJ whole genome shotgun (WGS) entry which is preliminary data.</text>
</comment>
<proteinExistence type="predicted"/>
<name>A0A7V8LK38_9MYCO</name>
<dbReference type="AlphaFoldDB" id="A0A7V8LK38"/>
<dbReference type="EMBL" id="LJFO01000019">
    <property type="protein sequence ID" value="KPG03888.1"/>
    <property type="molecule type" value="Genomic_DNA"/>
</dbReference>
<sequence>MFRSITPTELTFYVFYFYQSEAAAVTNISTGDLEVDDAIVLLLGAPSSPQLNGEIQGITRLEKLIFLLERETSADSWMTESADFKPYNYGPFSAKVYRAVDMLEAAGLLVDSARDSKSGEDSWEKGNAIYDSADIDPYTTRDFKLTTLGWRYYEKLENALTRDQRDDLSKFKSQFASIPLRQLVRYVYERYDTFTEKSLIREDVLTD</sequence>
<dbReference type="Proteomes" id="UP000037962">
    <property type="component" value="Unassembled WGS sequence"/>
</dbReference>
<gene>
    <name evidence="1" type="ORF">AN908_25540</name>
    <name evidence="2" type="ORF">AN912_26210</name>
</gene>
<evidence type="ECO:0000313" key="1">
    <source>
        <dbReference type="EMBL" id="KPG03888.1"/>
    </source>
</evidence>
<protein>
    <recommendedName>
        <fullName evidence="5">DUF4065 domain-containing protein</fullName>
    </recommendedName>
</protein>
<keyword evidence="4" id="KW-1185">Reference proteome</keyword>
<dbReference type="KEGG" id="miz:BAB75_04880"/>
<evidence type="ECO:0000313" key="3">
    <source>
        <dbReference type="Proteomes" id="UP000037843"/>
    </source>
</evidence>
<evidence type="ECO:0000313" key="2">
    <source>
        <dbReference type="EMBL" id="KPG25986.1"/>
    </source>
</evidence>